<evidence type="ECO:0000313" key="3">
    <source>
        <dbReference type="Proteomes" id="UP001163046"/>
    </source>
</evidence>
<keyword evidence="3" id="KW-1185">Reference proteome</keyword>
<dbReference type="GO" id="GO:0030992">
    <property type="term" value="C:intraciliary transport particle B"/>
    <property type="evidence" value="ECO:0007669"/>
    <property type="project" value="InterPro"/>
</dbReference>
<dbReference type="GO" id="GO:0042073">
    <property type="term" value="P:intraciliary transport"/>
    <property type="evidence" value="ECO:0007669"/>
    <property type="project" value="InterPro"/>
</dbReference>
<feature type="coiled-coil region" evidence="1">
    <location>
        <begin position="16"/>
        <end position="50"/>
    </location>
</feature>
<protein>
    <submittedName>
        <fullName evidence="2">Intraflagellar transport protein 81</fullName>
    </submittedName>
</protein>
<dbReference type="InterPro" id="IPR029600">
    <property type="entry name" value="IFT81"/>
</dbReference>
<dbReference type="Proteomes" id="UP001163046">
    <property type="component" value="Unassembled WGS sequence"/>
</dbReference>
<dbReference type="EMBL" id="MU827592">
    <property type="protein sequence ID" value="KAJ7347152.1"/>
    <property type="molecule type" value="Genomic_DNA"/>
</dbReference>
<gene>
    <name evidence="2" type="primary">IFT81_2</name>
    <name evidence="2" type="ORF">OS493_040109</name>
</gene>
<dbReference type="GO" id="GO:0015631">
    <property type="term" value="F:tubulin binding"/>
    <property type="evidence" value="ECO:0007669"/>
    <property type="project" value="InterPro"/>
</dbReference>
<proteinExistence type="predicted"/>
<comment type="caution">
    <text evidence="2">The sequence shown here is derived from an EMBL/GenBank/DDBJ whole genome shotgun (WGS) entry which is preliminary data.</text>
</comment>
<dbReference type="AlphaFoldDB" id="A0A9W9YH05"/>
<dbReference type="PANTHER" id="PTHR15614">
    <property type="entry name" value="INTRAFLAGELLAR TRANSPORT PROTEIN 81 HOMOLOG"/>
    <property type="match status" value="1"/>
</dbReference>
<dbReference type="PANTHER" id="PTHR15614:SF2">
    <property type="entry name" value="INTRAFLAGELLAR TRANSPORT PROTEIN 81 HOMOLOG"/>
    <property type="match status" value="1"/>
</dbReference>
<evidence type="ECO:0000256" key="1">
    <source>
        <dbReference type="SAM" id="Coils"/>
    </source>
</evidence>
<dbReference type="GO" id="GO:0036064">
    <property type="term" value="C:ciliary basal body"/>
    <property type="evidence" value="ECO:0007669"/>
    <property type="project" value="TreeGrafter"/>
</dbReference>
<dbReference type="OrthoDB" id="276029at2759"/>
<accession>A0A9W9YH05</accession>
<organism evidence="2 3">
    <name type="scientific">Desmophyllum pertusum</name>
    <dbReference type="NCBI Taxonomy" id="174260"/>
    <lineage>
        <taxon>Eukaryota</taxon>
        <taxon>Metazoa</taxon>
        <taxon>Cnidaria</taxon>
        <taxon>Anthozoa</taxon>
        <taxon>Hexacorallia</taxon>
        <taxon>Scleractinia</taxon>
        <taxon>Caryophylliina</taxon>
        <taxon>Caryophylliidae</taxon>
        <taxon>Desmophyllum</taxon>
    </lineage>
</organism>
<reference evidence="2" key="1">
    <citation type="submission" date="2023-01" db="EMBL/GenBank/DDBJ databases">
        <title>Genome assembly of the deep-sea coral Lophelia pertusa.</title>
        <authorList>
            <person name="Herrera S."/>
            <person name="Cordes E."/>
        </authorList>
    </citation>
    <scope>NUCLEOTIDE SEQUENCE</scope>
    <source>
        <strain evidence="2">USNM1676648</strain>
        <tissue evidence="2">Polyp</tissue>
    </source>
</reference>
<dbReference type="GO" id="GO:0060271">
    <property type="term" value="P:cilium assembly"/>
    <property type="evidence" value="ECO:0007669"/>
    <property type="project" value="InterPro"/>
</dbReference>
<evidence type="ECO:0000313" key="2">
    <source>
        <dbReference type="EMBL" id="KAJ7347152.1"/>
    </source>
</evidence>
<sequence>MRQKCQEMTGEYEEKKAAYENLAAGLESNMSKLEQEVRGLREELTHEEGRYHYLHCMLKVLEVQQKRIDDELKAYRSADTADRKKSFRDQFTKKIQEQENLGKSLRDKQKTVRESQAPNMKQIEDVERPCQIVGVQAKLYVKTTTGQQGYNHNTKSGWRERVGSLRNKTSKLILRC</sequence>
<name>A0A9W9YH05_9CNID</name>
<keyword evidence="1" id="KW-0175">Coiled coil</keyword>